<feature type="transmembrane region" description="Helical" evidence="10">
    <location>
        <begin position="164"/>
        <end position="193"/>
    </location>
</feature>
<evidence type="ECO:0000259" key="13">
    <source>
        <dbReference type="PROSITE" id="PS50990"/>
    </source>
</evidence>
<evidence type="ECO:0000256" key="7">
    <source>
        <dbReference type="ARBA" id="ARBA00022989"/>
    </source>
</evidence>
<dbReference type="InterPro" id="IPR003593">
    <property type="entry name" value="AAA+_ATPase"/>
</dbReference>
<proteinExistence type="predicted"/>
<accession>A0A2N3WFQ0</accession>
<dbReference type="Gene3D" id="1.20.1560.10">
    <property type="entry name" value="ABC transporter type 1, transmembrane domain"/>
    <property type="match status" value="1"/>
</dbReference>
<dbReference type="Proteomes" id="UP000233750">
    <property type="component" value="Unassembled WGS sequence"/>
</dbReference>
<dbReference type="Pfam" id="PF03412">
    <property type="entry name" value="Peptidase_C39"/>
    <property type="match status" value="1"/>
</dbReference>
<dbReference type="InterPro" id="IPR005074">
    <property type="entry name" value="Peptidase_C39"/>
</dbReference>
<dbReference type="InterPro" id="IPR003439">
    <property type="entry name" value="ABC_transporter-like_ATP-bd"/>
</dbReference>
<dbReference type="GO" id="GO:0034040">
    <property type="term" value="F:ATPase-coupled lipid transmembrane transporter activity"/>
    <property type="evidence" value="ECO:0007669"/>
    <property type="project" value="TreeGrafter"/>
</dbReference>
<evidence type="ECO:0000256" key="9">
    <source>
        <dbReference type="ARBA" id="ARBA00043264"/>
    </source>
</evidence>
<dbReference type="PANTHER" id="PTHR24221">
    <property type="entry name" value="ATP-BINDING CASSETTE SUB-FAMILY B"/>
    <property type="match status" value="1"/>
</dbReference>
<evidence type="ECO:0000259" key="11">
    <source>
        <dbReference type="PROSITE" id="PS50893"/>
    </source>
</evidence>
<dbReference type="GO" id="GO:0005524">
    <property type="term" value="F:ATP binding"/>
    <property type="evidence" value="ECO:0007669"/>
    <property type="project" value="UniProtKB-KW"/>
</dbReference>
<gene>
    <name evidence="14" type="ORF">ATK30_3523</name>
</gene>
<feature type="domain" description="ABC transporter" evidence="11">
    <location>
        <begin position="473"/>
        <end position="705"/>
    </location>
</feature>
<feature type="transmembrane region" description="Helical" evidence="10">
    <location>
        <begin position="303"/>
        <end position="321"/>
    </location>
</feature>
<evidence type="ECO:0000256" key="1">
    <source>
        <dbReference type="ARBA" id="ARBA00004651"/>
    </source>
</evidence>
<sequence length="707" mass="73694">MSTRFRSRAGAEFRQVEESDCGAACLGILLAGFGKHLTWPELSQACGGGRDGISAATLARRGQQFGLTVSAKRVRLSGAEADLATLRGLAAPGVVFVDNRHFAVLERVGRKGRVRLHDPAAGRLTLSLAEFRTRFSGLYLGFRPGAGFTRGGAPQRVLPRAMRWLGAGLPAVVGAVTAGVFTAALTVTAALLARSLVTATAGPSAQWLLAATAVGVALAGWAQQRLLSAALLRTSLTRSSELVGHLLRLPGSYFHRRFTGGVAARVQIADTIAQQLTTVVLPVAVNAAAVLGLLVVLTVLAPAAAAVLLGSTLITALFLRLGRRSGTERQSTLMVAQSARDGLSLNVLSAIDTVKAEGSGRQAFARWSAAQRKVLAAQRKVALGEHSFGLGVTALHAVGYAVCLALTALVAPSEVITVAVLAGVWQLHAGGLVTGLHRIGGLRSSFAAYDDVAGAETDPSDVDTPVAVGPGRVTVRGLRYGYDTNAEPLLVSLDLDVPPGGRMTLVGPSGCGKSTLAKVLAGLVRPWSGVALVDGKRTADLPPSVRPSLVGYVPQRPAFFEGTVRENLELGTRLPDDAIAAALADAQLTETIALRGGVDEATVSQQARNFSGGERQRLALARALARNPRVLVLDEATSAVETALAGRIDAAIRARGTTTIVVAHRLSEVRADDTVVLLDRGKVRVYGTHEDLVAHARGYRDFAEVAG</sequence>
<dbReference type="PROSITE" id="PS00211">
    <property type="entry name" value="ABC_TRANSPORTER_1"/>
    <property type="match status" value="1"/>
</dbReference>
<keyword evidence="7 10" id="KW-1133">Transmembrane helix</keyword>
<keyword evidence="6" id="KW-0813">Transport</keyword>
<comment type="caution">
    <text evidence="14">The sequence shown here is derived from an EMBL/GenBank/DDBJ whole genome shotgun (WGS) entry which is preliminary data.</text>
</comment>
<dbReference type="GO" id="GO:0006508">
    <property type="term" value="P:proteolysis"/>
    <property type="evidence" value="ECO:0007669"/>
    <property type="project" value="InterPro"/>
</dbReference>
<name>A0A2N3WFQ0_9PSEU</name>
<evidence type="ECO:0000256" key="2">
    <source>
        <dbReference type="ARBA" id="ARBA00022692"/>
    </source>
</evidence>
<dbReference type="PROSITE" id="PS50929">
    <property type="entry name" value="ABC_TM1F"/>
    <property type="match status" value="1"/>
</dbReference>
<dbReference type="EMBL" id="PJMY01000003">
    <property type="protein sequence ID" value="PKV92700.1"/>
    <property type="molecule type" value="Genomic_DNA"/>
</dbReference>
<dbReference type="Gene3D" id="3.40.50.300">
    <property type="entry name" value="P-loop containing nucleotide triphosphate hydrolases"/>
    <property type="match status" value="1"/>
</dbReference>
<keyword evidence="9" id="KW-0080">Bacteriocin transport</keyword>
<evidence type="ECO:0000259" key="12">
    <source>
        <dbReference type="PROSITE" id="PS50929"/>
    </source>
</evidence>
<evidence type="ECO:0000313" key="14">
    <source>
        <dbReference type="EMBL" id="PKV92700.1"/>
    </source>
</evidence>
<evidence type="ECO:0000256" key="6">
    <source>
        <dbReference type="ARBA" id="ARBA00022927"/>
    </source>
</evidence>
<keyword evidence="6" id="KW-0653">Protein transport</keyword>
<reference evidence="14 15" key="1">
    <citation type="submission" date="2017-12" db="EMBL/GenBank/DDBJ databases">
        <title>Sequencing the genomes of 1000 Actinobacteria strains.</title>
        <authorList>
            <person name="Klenk H.-P."/>
        </authorList>
    </citation>
    <scope>NUCLEOTIDE SEQUENCE [LARGE SCALE GENOMIC DNA]</scope>
    <source>
        <strain evidence="14 15">DSM 45165</strain>
    </source>
</reference>
<dbReference type="InterPro" id="IPR039421">
    <property type="entry name" value="Type_1_exporter"/>
</dbReference>
<dbReference type="GO" id="GO:0016887">
    <property type="term" value="F:ATP hydrolysis activity"/>
    <property type="evidence" value="ECO:0007669"/>
    <property type="project" value="InterPro"/>
</dbReference>
<evidence type="ECO:0000256" key="8">
    <source>
        <dbReference type="ARBA" id="ARBA00023136"/>
    </source>
</evidence>
<dbReference type="CDD" id="cd03228">
    <property type="entry name" value="ABCC_MRP_Like"/>
    <property type="match status" value="1"/>
</dbReference>
<dbReference type="SUPFAM" id="SSF90123">
    <property type="entry name" value="ABC transporter transmembrane region"/>
    <property type="match status" value="1"/>
</dbReference>
<keyword evidence="5" id="KW-0067">ATP-binding</keyword>
<dbReference type="InterPro" id="IPR011527">
    <property type="entry name" value="ABC1_TM_dom"/>
</dbReference>
<dbReference type="PROSITE" id="PS50990">
    <property type="entry name" value="PEPTIDASE_C39"/>
    <property type="match status" value="1"/>
</dbReference>
<dbReference type="GO" id="GO:0140359">
    <property type="term" value="F:ABC-type transporter activity"/>
    <property type="evidence" value="ECO:0007669"/>
    <property type="project" value="InterPro"/>
</dbReference>
<dbReference type="GO" id="GO:0043213">
    <property type="term" value="P:bacteriocin transport"/>
    <property type="evidence" value="ECO:0007669"/>
    <property type="project" value="UniProtKB-KW"/>
</dbReference>
<dbReference type="OrthoDB" id="9806127at2"/>
<feature type="domain" description="Peptidase C39" evidence="13">
    <location>
        <begin position="15"/>
        <end position="142"/>
    </location>
</feature>
<dbReference type="SMART" id="SM00382">
    <property type="entry name" value="AAA"/>
    <property type="match status" value="1"/>
</dbReference>
<dbReference type="AlphaFoldDB" id="A0A2N3WFQ0"/>
<keyword evidence="8 10" id="KW-0472">Membrane</keyword>
<keyword evidence="4" id="KW-0378">Hydrolase</keyword>
<organism evidence="14 15">
    <name type="scientific">Amycolatopsis echigonensis</name>
    <dbReference type="NCBI Taxonomy" id="2576905"/>
    <lineage>
        <taxon>Bacteria</taxon>
        <taxon>Bacillati</taxon>
        <taxon>Actinomycetota</taxon>
        <taxon>Actinomycetes</taxon>
        <taxon>Pseudonocardiales</taxon>
        <taxon>Pseudonocardiaceae</taxon>
        <taxon>Amycolatopsis</taxon>
    </lineage>
</organism>
<dbReference type="Pfam" id="PF00664">
    <property type="entry name" value="ABC_membrane"/>
    <property type="match status" value="1"/>
</dbReference>
<evidence type="ECO:0000256" key="10">
    <source>
        <dbReference type="SAM" id="Phobius"/>
    </source>
</evidence>
<comment type="subcellular location">
    <subcellularLocation>
        <location evidence="1">Cell membrane</location>
        <topology evidence="1">Multi-pass membrane protein</topology>
    </subcellularLocation>
</comment>
<feature type="transmembrane region" description="Helical" evidence="10">
    <location>
        <begin position="276"/>
        <end position="297"/>
    </location>
</feature>
<dbReference type="GO" id="GO:0015031">
    <property type="term" value="P:protein transport"/>
    <property type="evidence" value="ECO:0007669"/>
    <property type="project" value="UniProtKB-KW"/>
</dbReference>
<dbReference type="RefSeq" id="WP_158242478.1">
    <property type="nucleotide sequence ID" value="NZ_PJMY01000003.1"/>
</dbReference>
<dbReference type="GO" id="GO:0008234">
    <property type="term" value="F:cysteine-type peptidase activity"/>
    <property type="evidence" value="ECO:0007669"/>
    <property type="project" value="UniProtKB-KW"/>
</dbReference>
<feature type="domain" description="ABC transmembrane type-1" evidence="12">
    <location>
        <begin position="171"/>
        <end position="424"/>
    </location>
</feature>
<keyword evidence="4" id="KW-0788">Thiol protease</keyword>
<protein>
    <submittedName>
        <fullName evidence="14">ABC-type bacteriocin/lantibiotic exporter with double-glycine peptidase domain</fullName>
    </submittedName>
</protein>
<dbReference type="PROSITE" id="PS50893">
    <property type="entry name" value="ABC_TRANSPORTER_2"/>
    <property type="match status" value="1"/>
</dbReference>
<evidence type="ECO:0000256" key="5">
    <source>
        <dbReference type="ARBA" id="ARBA00022840"/>
    </source>
</evidence>
<keyword evidence="2 10" id="KW-0812">Transmembrane</keyword>
<dbReference type="InterPro" id="IPR027417">
    <property type="entry name" value="P-loop_NTPase"/>
</dbReference>
<feature type="transmembrane region" description="Helical" evidence="10">
    <location>
        <begin position="205"/>
        <end position="222"/>
    </location>
</feature>
<evidence type="ECO:0000313" key="15">
    <source>
        <dbReference type="Proteomes" id="UP000233750"/>
    </source>
</evidence>
<keyword evidence="3" id="KW-0547">Nucleotide-binding</keyword>
<keyword evidence="15" id="KW-1185">Reference proteome</keyword>
<feature type="transmembrane region" description="Helical" evidence="10">
    <location>
        <begin position="388"/>
        <end position="409"/>
    </location>
</feature>
<dbReference type="Pfam" id="PF00005">
    <property type="entry name" value="ABC_tran"/>
    <property type="match status" value="1"/>
</dbReference>
<dbReference type="GO" id="GO:0005886">
    <property type="term" value="C:plasma membrane"/>
    <property type="evidence" value="ECO:0007669"/>
    <property type="project" value="UniProtKB-SubCell"/>
</dbReference>
<evidence type="ECO:0000256" key="4">
    <source>
        <dbReference type="ARBA" id="ARBA00022807"/>
    </source>
</evidence>
<dbReference type="PANTHER" id="PTHR24221:SF654">
    <property type="entry name" value="ATP-BINDING CASSETTE SUB-FAMILY B MEMBER 6"/>
    <property type="match status" value="1"/>
</dbReference>
<evidence type="ECO:0000256" key="3">
    <source>
        <dbReference type="ARBA" id="ARBA00022741"/>
    </source>
</evidence>
<dbReference type="InterPro" id="IPR017871">
    <property type="entry name" value="ABC_transporter-like_CS"/>
</dbReference>
<keyword evidence="4" id="KW-0645">Protease</keyword>
<dbReference type="InterPro" id="IPR036640">
    <property type="entry name" value="ABC1_TM_sf"/>
</dbReference>
<dbReference type="Gene3D" id="3.90.70.10">
    <property type="entry name" value="Cysteine proteinases"/>
    <property type="match status" value="1"/>
</dbReference>
<dbReference type="SUPFAM" id="SSF52540">
    <property type="entry name" value="P-loop containing nucleoside triphosphate hydrolases"/>
    <property type="match status" value="1"/>
</dbReference>